<dbReference type="SMART" id="SM00382">
    <property type="entry name" value="AAA"/>
    <property type="match status" value="1"/>
</dbReference>
<dbReference type="SUPFAM" id="SSF52540">
    <property type="entry name" value="P-loop containing nucleoside triphosphate hydrolases"/>
    <property type="match status" value="1"/>
</dbReference>
<proteinExistence type="predicted"/>
<dbReference type="InterPro" id="IPR051162">
    <property type="entry name" value="T4SS_component"/>
</dbReference>
<dbReference type="InterPro" id="IPR027417">
    <property type="entry name" value="P-loop_NTPase"/>
</dbReference>
<dbReference type="Pfam" id="PF05872">
    <property type="entry name" value="HerA_C"/>
    <property type="match status" value="1"/>
</dbReference>
<comment type="caution">
    <text evidence="3">The sequence shown here is derived from an EMBL/GenBank/DDBJ whole genome shotgun (WGS) entry which is preliminary data.</text>
</comment>
<accession>A0ABX0XAF9</accession>
<gene>
    <name evidence="3" type="ORF">GGR27_001696</name>
</gene>
<reference evidence="3 4" key="1">
    <citation type="submission" date="2020-03" db="EMBL/GenBank/DDBJ databases">
        <title>Genomic Encyclopedia of Type Strains, Phase IV (KMG-IV): sequencing the most valuable type-strain genomes for metagenomic binning, comparative biology and taxonomic classification.</title>
        <authorList>
            <person name="Goeker M."/>
        </authorList>
    </citation>
    <scope>NUCLEOTIDE SEQUENCE [LARGE SCALE GENOMIC DNA]</scope>
    <source>
        <strain evidence="3 4">DSM 105096</strain>
    </source>
</reference>
<evidence type="ECO:0000256" key="1">
    <source>
        <dbReference type="SAM" id="MobiDB-lite"/>
    </source>
</evidence>
<evidence type="ECO:0000259" key="2">
    <source>
        <dbReference type="SMART" id="SM00382"/>
    </source>
</evidence>
<dbReference type="EMBL" id="JAATJH010000002">
    <property type="protein sequence ID" value="NJC26197.1"/>
    <property type="molecule type" value="Genomic_DNA"/>
</dbReference>
<dbReference type="InterPro" id="IPR003593">
    <property type="entry name" value="AAA+_ATPase"/>
</dbReference>
<dbReference type="InterPro" id="IPR033186">
    <property type="entry name" value="HerA_C"/>
</dbReference>
<dbReference type="Gene3D" id="3.40.50.300">
    <property type="entry name" value="P-loop containing nucleotide triphosphate hydrolases"/>
    <property type="match status" value="2"/>
</dbReference>
<dbReference type="Proteomes" id="UP000770785">
    <property type="component" value="Unassembled WGS sequence"/>
</dbReference>
<evidence type="ECO:0000313" key="3">
    <source>
        <dbReference type="EMBL" id="NJC26197.1"/>
    </source>
</evidence>
<feature type="compositionally biased region" description="Basic and acidic residues" evidence="1">
    <location>
        <begin position="456"/>
        <end position="466"/>
    </location>
</feature>
<keyword evidence="4" id="KW-1185">Reference proteome</keyword>
<organism evidence="3 4">
    <name type="scientific">Neolewinella antarctica</name>
    <dbReference type="NCBI Taxonomy" id="442734"/>
    <lineage>
        <taxon>Bacteria</taxon>
        <taxon>Pseudomonadati</taxon>
        <taxon>Bacteroidota</taxon>
        <taxon>Saprospiria</taxon>
        <taxon>Saprospirales</taxon>
        <taxon>Lewinellaceae</taxon>
        <taxon>Neolewinella</taxon>
    </lineage>
</organism>
<feature type="domain" description="AAA+ ATPase" evidence="2">
    <location>
        <begin position="46"/>
        <end position="362"/>
    </location>
</feature>
<sequence length="527" mass="58087">MSNADQFRLAIDKAYTFDGPSLVLGGAMLGERTLTDSLVRIPLGTLNRHGLIAGATGTGKTKTLQIIAEQLSREGVPSLLMDIKGDLSGIAVPSGGHPKIDERHTAIGIPFEASGSPVELLSLSDEPGARLRATVVEFGPVLFSKMLGLNDTQSGIVAVAFRYAEESELPLLDLKDFRKILQHMTGDGKEEVQDRYGRMSTASTGAIMRRIVELEGQGAEGFFGETSFDVDDLTRLDELGRGIVSILRLTDVQDRPKLFSTFMLQMLAEIYATFPEAGDLDRPKLVIFIDEAHLVFEEATDALLNQLEAIIKLIRSKGVGIFFVTQNPTDIPSDILGQLGLKIQHALRAFTAKDRKAIKLASENYPVSDYYDIDQVLTELGTGEAFVTVLDRKGRPTELARTMLRAPESRMDVLTDKEIDAIVDRSPLVKKYNKVVDRESAYEILEEKMKVAHAEEHKAELEDQKEKARKTTTRGSSRAEKSTFDTILNSTTTRQIGRTVARELTRGLLGVLGIKSTTSRRSKSSWF</sequence>
<protein>
    <recommendedName>
        <fullName evidence="2">AAA+ ATPase domain-containing protein</fullName>
    </recommendedName>
</protein>
<name>A0ABX0XAF9_9BACT</name>
<evidence type="ECO:0000313" key="4">
    <source>
        <dbReference type="Proteomes" id="UP000770785"/>
    </source>
</evidence>
<feature type="region of interest" description="Disordered" evidence="1">
    <location>
        <begin position="456"/>
        <end position="483"/>
    </location>
</feature>
<dbReference type="PANTHER" id="PTHR30121:SF6">
    <property type="entry name" value="SLR6007 PROTEIN"/>
    <property type="match status" value="1"/>
</dbReference>
<dbReference type="RefSeq" id="WP_168036953.1">
    <property type="nucleotide sequence ID" value="NZ_JAATJH010000002.1"/>
</dbReference>
<dbReference type="PANTHER" id="PTHR30121">
    <property type="entry name" value="UNCHARACTERIZED PROTEIN YJGR-RELATED"/>
    <property type="match status" value="1"/>
</dbReference>